<name>A0A8K0XRB9_9AGAR</name>
<feature type="compositionally biased region" description="Low complexity" evidence="1">
    <location>
        <begin position="163"/>
        <end position="173"/>
    </location>
</feature>
<dbReference type="AlphaFoldDB" id="A0A8K0XRB9"/>
<evidence type="ECO:0000256" key="1">
    <source>
        <dbReference type="SAM" id="MobiDB-lite"/>
    </source>
</evidence>
<feature type="region of interest" description="Disordered" evidence="1">
    <location>
        <begin position="163"/>
        <end position="192"/>
    </location>
</feature>
<evidence type="ECO:0000313" key="2">
    <source>
        <dbReference type="EMBL" id="KAH8102073.1"/>
    </source>
</evidence>
<proteinExistence type="predicted"/>
<protein>
    <submittedName>
        <fullName evidence="2">Uncharacterized protein</fullName>
    </submittedName>
</protein>
<dbReference type="EMBL" id="JAEVFJ010000010">
    <property type="protein sequence ID" value="KAH8102073.1"/>
    <property type="molecule type" value="Genomic_DNA"/>
</dbReference>
<sequence length="298" mass="34064">MAKAQACNTRGCGHLSVAQPFDYNKIKAFSPPLRPDLPPPACSRFLRIYRTENPLVMAESPMRQPYAALPEVDPDVDDGFHWSDVELCLAALPECMQRTDALSSTQQANALCVALTNLGDHDYLTPRNPTYPHTYTYGYHHAYPGDSTCQYEHYYQQQQALLDRNPPSRSDLSPRLRRHNTSPPPGHASEGLYSAKSIGHQSTRQLDELFAVPRKDETTSYVHRPLRVPPSGLQIMEESQAHPDMLSVDYQKREMFRRRKWVAVRDLWPSFTSVVIEERLHVKPRPARRPLTIPRSLH</sequence>
<dbReference type="Proteomes" id="UP000813824">
    <property type="component" value="Unassembled WGS sequence"/>
</dbReference>
<gene>
    <name evidence="2" type="ORF">BXZ70DRAFT_52154</name>
</gene>
<organism evidence="2 3">
    <name type="scientific">Cristinia sonorae</name>
    <dbReference type="NCBI Taxonomy" id="1940300"/>
    <lineage>
        <taxon>Eukaryota</taxon>
        <taxon>Fungi</taxon>
        <taxon>Dikarya</taxon>
        <taxon>Basidiomycota</taxon>
        <taxon>Agaricomycotina</taxon>
        <taxon>Agaricomycetes</taxon>
        <taxon>Agaricomycetidae</taxon>
        <taxon>Agaricales</taxon>
        <taxon>Pleurotineae</taxon>
        <taxon>Stephanosporaceae</taxon>
        <taxon>Cristinia</taxon>
    </lineage>
</organism>
<keyword evidence="3" id="KW-1185">Reference proteome</keyword>
<accession>A0A8K0XRB9</accession>
<evidence type="ECO:0000313" key="3">
    <source>
        <dbReference type="Proteomes" id="UP000813824"/>
    </source>
</evidence>
<reference evidence="2" key="1">
    <citation type="journal article" date="2021" name="New Phytol.">
        <title>Evolutionary innovations through gain and loss of genes in the ectomycorrhizal Boletales.</title>
        <authorList>
            <person name="Wu G."/>
            <person name="Miyauchi S."/>
            <person name="Morin E."/>
            <person name="Kuo A."/>
            <person name="Drula E."/>
            <person name="Varga T."/>
            <person name="Kohler A."/>
            <person name="Feng B."/>
            <person name="Cao Y."/>
            <person name="Lipzen A."/>
            <person name="Daum C."/>
            <person name="Hundley H."/>
            <person name="Pangilinan J."/>
            <person name="Johnson J."/>
            <person name="Barry K."/>
            <person name="LaButti K."/>
            <person name="Ng V."/>
            <person name="Ahrendt S."/>
            <person name="Min B."/>
            <person name="Choi I.G."/>
            <person name="Park H."/>
            <person name="Plett J.M."/>
            <person name="Magnuson J."/>
            <person name="Spatafora J.W."/>
            <person name="Nagy L.G."/>
            <person name="Henrissat B."/>
            <person name="Grigoriev I.V."/>
            <person name="Yang Z.L."/>
            <person name="Xu J."/>
            <person name="Martin F.M."/>
        </authorList>
    </citation>
    <scope>NUCLEOTIDE SEQUENCE</scope>
    <source>
        <strain evidence="2">KKN 215</strain>
    </source>
</reference>
<comment type="caution">
    <text evidence="2">The sequence shown here is derived from an EMBL/GenBank/DDBJ whole genome shotgun (WGS) entry which is preliminary data.</text>
</comment>